<gene>
    <name evidence="3" type="ORF">QYE76_069503</name>
</gene>
<evidence type="ECO:0000313" key="3">
    <source>
        <dbReference type="EMBL" id="KAK1651698.1"/>
    </source>
</evidence>
<dbReference type="GO" id="GO:0016788">
    <property type="term" value="F:hydrolase activity, acting on ester bonds"/>
    <property type="evidence" value="ECO:0007669"/>
    <property type="project" value="InterPro"/>
</dbReference>
<dbReference type="PANTHER" id="PTHR22835:SF501">
    <property type="entry name" value="OS01G0215000 PROTEIN"/>
    <property type="match status" value="1"/>
</dbReference>
<reference evidence="3" key="1">
    <citation type="submission" date="2023-07" db="EMBL/GenBank/DDBJ databases">
        <title>A chromosome-level genome assembly of Lolium multiflorum.</title>
        <authorList>
            <person name="Chen Y."/>
            <person name="Copetti D."/>
            <person name="Kolliker R."/>
            <person name="Studer B."/>
        </authorList>
    </citation>
    <scope>NUCLEOTIDE SEQUENCE</scope>
    <source>
        <strain evidence="3">02402/16</strain>
        <tissue evidence="3">Leaf</tissue>
    </source>
</reference>
<dbReference type="PANTHER" id="PTHR22835">
    <property type="entry name" value="ZINC FINGER FYVE DOMAIN CONTAINING PROTEIN"/>
    <property type="match status" value="1"/>
</dbReference>
<sequence>MTFFGRPTGRNSNGRLIIDFVAKKLRLPLVPPFLSQNGSFSQGANFAVSGATALDISFFKDIPIASQIALNTTSSVQLQWFESLKPSLCSPAPECPPTFFHKSLFFVGEFGFNDYSFSLLGKTMPQVRSSVPDVVRSIAEATED</sequence>
<name>A0AAD8SHJ1_LOLMU</name>
<evidence type="ECO:0000256" key="1">
    <source>
        <dbReference type="ARBA" id="ARBA00008668"/>
    </source>
</evidence>
<dbReference type="EMBL" id="JAUUTY010000004">
    <property type="protein sequence ID" value="KAK1651698.1"/>
    <property type="molecule type" value="Genomic_DNA"/>
</dbReference>
<organism evidence="3 4">
    <name type="scientific">Lolium multiflorum</name>
    <name type="common">Italian ryegrass</name>
    <name type="synonym">Lolium perenne subsp. multiflorum</name>
    <dbReference type="NCBI Taxonomy" id="4521"/>
    <lineage>
        <taxon>Eukaryota</taxon>
        <taxon>Viridiplantae</taxon>
        <taxon>Streptophyta</taxon>
        <taxon>Embryophyta</taxon>
        <taxon>Tracheophyta</taxon>
        <taxon>Spermatophyta</taxon>
        <taxon>Magnoliopsida</taxon>
        <taxon>Liliopsida</taxon>
        <taxon>Poales</taxon>
        <taxon>Poaceae</taxon>
        <taxon>BOP clade</taxon>
        <taxon>Pooideae</taxon>
        <taxon>Poodae</taxon>
        <taxon>Poeae</taxon>
        <taxon>Poeae Chloroplast Group 2 (Poeae type)</taxon>
        <taxon>Loliodinae</taxon>
        <taxon>Loliinae</taxon>
        <taxon>Lolium</taxon>
    </lineage>
</organism>
<comment type="caution">
    <text evidence="3">The sequence shown here is derived from an EMBL/GenBank/DDBJ whole genome shotgun (WGS) entry which is preliminary data.</text>
</comment>
<dbReference type="Pfam" id="PF00657">
    <property type="entry name" value="Lipase_GDSL"/>
    <property type="match status" value="1"/>
</dbReference>
<evidence type="ECO:0000313" key="4">
    <source>
        <dbReference type="Proteomes" id="UP001231189"/>
    </source>
</evidence>
<dbReference type="AlphaFoldDB" id="A0AAD8SHJ1"/>
<dbReference type="InterPro" id="IPR001087">
    <property type="entry name" value="GDSL"/>
</dbReference>
<protein>
    <submittedName>
        <fullName evidence="3">Uncharacterized protein</fullName>
    </submittedName>
</protein>
<dbReference type="Proteomes" id="UP001231189">
    <property type="component" value="Unassembled WGS sequence"/>
</dbReference>
<comment type="similarity">
    <text evidence="1">Belongs to the 'GDSL' lipolytic enzyme family.</text>
</comment>
<accession>A0AAD8SHJ1</accession>
<keyword evidence="2" id="KW-0325">Glycoprotein</keyword>
<keyword evidence="4" id="KW-1185">Reference proteome</keyword>
<dbReference type="Gene3D" id="3.40.50.1110">
    <property type="entry name" value="SGNH hydrolase"/>
    <property type="match status" value="1"/>
</dbReference>
<proteinExistence type="inferred from homology"/>
<dbReference type="InterPro" id="IPR036514">
    <property type="entry name" value="SGNH_hydro_sf"/>
</dbReference>
<evidence type="ECO:0000256" key="2">
    <source>
        <dbReference type="ARBA" id="ARBA00023180"/>
    </source>
</evidence>